<keyword evidence="8 18" id="KW-0378">Hydrolase</keyword>
<dbReference type="Gene3D" id="2.60.410.10">
    <property type="entry name" value="D-Ala-D-Ala carboxypeptidase, C-terminal domain"/>
    <property type="match status" value="1"/>
</dbReference>
<keyword evidence="6" id="KW-0645">Protease</keyword>
<evidence type="ECO:0000256" key="15">
    <source>
        <dbReference type="RuleBase" id="RU004016"/>
    </source>
</evidence>
<dbReference type="PRINTS" id="PR00725">
    <property type="entry name" value="DADACBPTASE1"/>
</dbReference>
<dbReference type="RefSeq" id="WP_012639257.1">
    <property type="nucleotide sequence ID" value="NC_011901.1"/>
</dbReference>
<evidence type="ECO:0000256" key="11">
    <source>
        <dbReference type="ARBA" id="ARBA00023316"/>
    </source>
</evidence>
<dbReference type="OrthoDB" id="9795979at2"/>
<evidence type="ECO:0000313" key="19">
    <source>
        <dbReference type="Proteomes" id="UP000002383"/>
    </source>
</evidence>
<dbReference type="Gene3D" id="3.40.710.10">
    <property type="entry name" value="DD-peptidase/beta-lactamase superfamily"/>
    <property type="match status" value="1"/>
</dbReference>
<keyword evidence="11" id="KW-0961">Cell wall biogenesis/degradation</keyword>
<accession>B8GMW7</accession>
<protein>
    <recommendedName>
        <fullName evidence="4">serine-type D-Ala-D-Ala carboxypeptidase</fullName>
        <ecNumber evidence="4">3.4.16.4</ecNumber>
    </recommendedName>
</protein>
<dbReference type="Pfam" id="PF07943">
    <property type="entry name" value="PBP5_C"/>
    <property type="match status" value="1"/>
</dbReference>
<evidence type="ECO:0000256" key="10">
    <source>
        <dbReference type="ARBA" id="ARBA00022984"/>
    </source>
</evidence>
<comment type="pathway">
    <text evidence="2">Cell wall biogenesis; peptidoglycan biosynthesis.</text>
</comment>
<dbReference type="HOGENOM" id="CLU_027070_8_1_6"/>
<feature type="active site" description="Proton acceptor" evidence="13">
    <location>
        <position position="67"/>
    </location>
</feature>
<evidence type="ECO:0000256" key="6">
    <source>
        <dbReference type="ARBA" id="ARBA00022670"/>
    </source>
</evidence>
<keyword evidence="5 18" id="KW-0121">Carboxypeptidase</keyword>
<dbReference type="GO" id="GO:0071555">
    <property type="term" value="P:cell wall organization"/>
    <property type="evidence" value="ECO:0007669"/>
    <property type="project" value="UniProtKB-KW"/>
</dbReference>
<evidence type="ECO:0000313" key="18">
    <source>
        <dbReference type="EMBL" id="ACL73782.1"/>
    </source>
</evidence>
<dbReference type="GO" id="GO:0008360">
    <property type="term" value="P:regulation of cell shape"/>
    <property type="evidence" value="ECO:0007669"/>
    <property type="project" value="UniProtKB-KW"/>
</dbReference>
<sequence length="391" mass="43569" precursor="true">MIQRILLSLICLLLIAPLGQALAQSTVRVPPPSDLESRNYLIMDHLSGMVLAERAADERVEPASLTKLMTAYLVFQEIERGTISLDDEVRISERAWRTGMQGASRMFIEVNNRVRLQDLLRGLIIQSGNDASVALAEHVGGTEGAFVDLMNAQARALGMVNTHFTNSHGLPTEEAQYTSARDMALLASALIRDFPQHYGYYSERNFTFNGITQSNRNLLLWRDSQVDGLKTGWTRTSGYNLVSSREQEGMRLVAVVMGIDAPSHQQGGIKRANESQALYSWGFRQFETHRLYEAGAALTDARVWKGATDRVPMGLSEDLYVTVPRGRYRDMQAQMELDASLEAPVQAGEVYGEVQLILDGEILSRRPLVALESVETGGIFRRLLDSVLQMF</sequence>
<dbReference type="UniPathway" id="UPA00219"/>
<dbReference type="GO" id="GO:0006508">
    <property type="term" value="P:proteolysis"/>
    <property type="evidence" value="ECO:0007669"/>
    <property type="project" value="UniProtKB-KW"/>
</dbReference>
<evidence type="ECO:0000256" key="4">
    <source>
        <dbReference type="ARBA" id="ARBA00012448"/>
    </source>
</evidence>
<dbReference type="EC" id="3.4.16.4" evidence="4"/>
<dbReference type="eggNOG" id="COG1686">
    <property type="taxonomic scope" value="Bacteria"/>
</dbReference>
<evidence type="ECO:0000256" key="7">
    <source>
        <dbReference type="ARBA" id="ARBA00022729"/>
    </source>
</evidence>
<dbReference type="EMBL" id="CP001339">
    <property type="protein sequence ID" value="ACL73782.1"/>
    <property type="molecule type" value="Genomic_DNA"/>
</dbReference>
<dbReference type="GO" id="GO:0009252">
    <property type="term" value="P:peptidoglycan biosynthetic process"/>
    <property type="evidence" value="ECO:0007669"/>
    <property type="project" value="UniProtKB-UniPathway"/>
</dbReference>
<evidence type="ECO:0000256" key="16">
    <source>
        <dbReference type="SAM" id="SignalP"/>
    </source>
</evidence>
<evidence type="ECO:0000256" key="13">
    <source>
        <dbReference type="PIRSR" id="PIRSR618044-1"/>
    </source>
</evidence>
<proteinExistence type="inferred from homology"/>
<organism evidence="18 19">
    <name type="scientific">Thioalkalivibrio sulfidiphilus (strain HL-EbGR7)</name>
    <dbReference type="NCBI Taxonomy" id="396588"/>
    <lineage>
        <taxon>Bacteria</taxon>
        <taxon>Pseudomonadati</taxon>
        <taxon>Pseudomonadota</taxon>
        <taxon>Gammaproteobacteria</taxon>
        <taxon>Chromatiales</taxon>
        <taxon>Ectothiorhodospiraceae</taxon>
        <taxon>Thioalkalivibrio</taxon>
    </lineage>
</organism>
<keyword evidence="9" id="KW-0133">Cell shape</keyword>
<evidence type="ECO:0000256" key="9">
    <source>
        <dbReference type="ARBA" id="ARBA00022960"/>
    </source>
</evidence>
<keyword evidence="10" id="KW-0573">Peptidoglycan synthesis</keyword>
<dbReference type="PANTHER" id="PTHR21581:SF6">
    <property type="entry name" value="TRAFFICKING PROTEIN PARTICLE COMPLEX SUBUNIT 12"/>
    <property type="match status" value="1"/>
</dbReference>
<evidence type="ECO:0000256" key="1">
    <source>
        <dbReference type="ARBA" id="ARBA00003217"/>
    </source>
</evidence>
<dbReference type="Proteomes" id="UP000002383">
    <property type="component" value="Chromosome"/>
</dbReference>
<feature type="signal peptide" evidence="16">
    <location>
        <begin position="1"/>
        <end position="23"/>
    </location>
</feature>
<dbReference type="KEGG" id="tgr:Tgr7_2707"/>
<dbReference type="InterPro" id="IPR001967">
    <property type="entry name" value="Peptidase_S11_N"/>
</dbReference>
<feature type="active site" evidence="13">
    <location>
        <position position="127"/>
    </location>
</feature>
<comment type="similarity">
    <text evidence="3 15">Belongs to the peptidase S11 family.</text>
</comment>
<keyword evidence="7 16" id="KW-0732">Signal</keyword>
<reference evidence="18 19" key="1">
    <citation type="journal article" date="2011" name="Stand. Genomic Sci.">
        <title>Complete genome sequence of 'Thioalkalivibrio sulfidophilus' HL-EbGr7.</title>
        <authorList>
            <person name="Muyzer G."/>
            <person name="Sorokin D.Y."/>
            <person name="Mavromatis K."/>
            <person name="Lapidus A."/>
            <person name="Clum A."/>
            <person name="Ivanova N."/>
            <person name="Pati A."/>
            <person name="d'Haeseleer P."/>
            <person name="Woyke T."/>
            <person name="Kyrpides N.C."/>
        </authorList>
    </citation>
    <scope>NUCLEOTIDE SEQUENCE [LARGE SCALE GENOMIC DNA]</scope>
    <source>
        <strain evidence="18 19">HL-EbGR7</strain>
    </source>
</reference>
<feature type="active site" description="Acyl-ester intermediate" evidence="13">
    <location>
        <position position="64"/>
    </location>
</feature>
<dbReference type="InterPro" id="IPR015956">
    <property type="entry name" value="Peniciliin-bd_prot_C_sf"/>
</dbReference>
<dbReference type="STRING" id="396588.Tgr7_2707"/>
<gene>
    <name evidence="18" type="ordered locus">Tgr7_2707</name>
</gene>
<evidence type="ECO:0000256" key="2">
    <source>
        <dbReference type="ARBA" id="ARBA00004752"/>
    </source>
</evidence>
<name>B8GMW7_THISH</name>
<evidence type="ECO:0000256" key="5">
    <source>
        <dbReference type="ARBA" id="ARBA00022645"/>
    </source>
</evidence>
<evidence type="ECO:0000259" key="17">
    <source>
        <dbReference type="SMART" id="SM00936"/>
    </source>
</evidence>
<feature type="chain" id="PRO_5002873037" description="serine-type D-Ala-D-Ala carboxypeptidase" evidence="16">
    <location>
        <begin position="24"/>
        <end position="391"/>
    </location>
</feature>
<dbReference type="GO" id="GO:0009002">
    <property type="term" value="F:serine-type D-Ala-D-Ala carboxypeptidase activity"/>
    <property type="evidence" value="ECO:0007669"/>
    <property type="project" value="UniProtKB-EC"/>
</dbReference>
<comment type="function">
    <text evidence="1">Removes C-terminal D-alanyl residues from sugar-peptide cell wall precursors.</text>
</comment>
<dbReference type="InterPro" id="IPR037167">
    <property type="entry name" value="Peptidase_S11_C_sf"/>
</dbReference>
<evidence type="ECO:0000256" key="8">
    <source>
        <dbReference type="ARBA" id="ARBA00022801"/>
    </source>
</evidence>
<comment type="catalytic activity">
    <reaction evidence="12">
        <text>Preferential cleavage: (Ac)2-L-Lys-D-Ala-|-D-Ala. Also transpeptidation of peptidyl-alanyl moieties that are N-acyl substituents of D-alanine.</text>
        <dbReference type="EC" id="3.4.16.4"/>
    </reaction>
</comment>
<dbReference type="AlphaFoldDB" id="B8GMW7"/>
<evidence type="ECO:0000256" key="14">
    <source>
        <dbReference type="PIRSR" id="PIRSR618044-2"/>
    </source>
</evidence>
<dbReference type="InterPro" id="IPR012907">
    <property type="entry name" value="Peptidase_S11_C"/>
</dbReference>
<dbReference type="InterPro" id="IPR018044">
    <property type="entry name" value="Peptidase_S11"/>
</dbReference>
<dbReference type="InterPro" id="IPR012338">
    <property type="entry name" value="Beta-lactam/transpept-like"/>
</dbReference>
<evidence type="ECO:0000256" key="12">
    <source>
        <dbReference type="ARBA" id="ARBA00034000"/>
    </source>
</evidence>
<keyword evidence="19" id="KW-1185">Reference proteome</keyword>
<dbReference type="SMART" id="SM00936">
    <property type="entry name" value="PBP5_C"/>
    <property type="match status" value="1"/>
</dbReference>
<dbReference type="SUPFAM" id="SSF69189">
    <property type="entry name" value="Penicillin-binding protein associated domain"/>
    <property type="match status" value="1"/>
</dbReference>
<evidence type="ECO:0000256" key="3">
    <source>
        <dbReference type="ARBA" id="ARBA00007164"/>
    </source>
</evidence>
<dbReference type="SUPFAM" id="SSF56601">
    <property type="entry name" value="beta-lactamase/transpeptidase-like"/>
    <property type="match status" value="1"/>
</dbReference>
<feature type="binding site" evidence="14">
    <location>
        <position position="230"/>
    </location>
    <ligand>
        <name>substrate</name>
    </ligand>
</feature>
<dbReference type="PANTHER" id="PTHR21581">
    <property type="entry name" value="D-ALANYL-D-ALANINE CARBOXYPEPTIDASE"/>
    <property type="match status" value="1"/>
</dbReference>
<feature type="domain" description="Peptidase S11 D-Ala-D-Ala carboxypeptidase A C-terminal" evidence="17">
    <location>
        <begin position="286"/>
        <end position="376"/>
    </location>
</feature>
<dbReference type="Pfam" id="PF00768">
    <property type="entry name" value="Peptidase_S11"/>
    <property type="match status" value="1"/>
</dbReference>